<sequence length="314" mass="36367">MKNIIFTAIGMILIIAILELLSYAWIKRYSDTGFYGKRPVTDSYHPIVGWQHPPNHKIGNMWTDAKGRSETNTSGDKTVIITGGSALFGAGQTDNSLTMPSRLGHMLGMRVVNLSCKACRTFQEMLIARRYFLNEKADVWISVSGVIDSMYANTEPNLPLMPSDVWAKAEFVRRAEEQLPIVRNVDGYFRRYSYSIDLFSRLVRKFIMAPMPAYVPQRKYDLIPEQARRTIDHYYMMQALAKRNGVEFWLFLHPIRNYDEKFPKIYYNELMKQGKDIVDADLRDFLPKERFVDVVHWDNEGAEMLAQKIAGEIR</sequence>
<dbReference type="AlphaFoldDB" id="A0A0F9BYI4"/>
<dbReference type="SUPFAM" id="SSF52266">
    <property type="entry name" value="SGNH hydrolase"/>
    <property type="match status" value="1"/>
</dbReference>
<keyword evidence="1" id="KW-1133">Transmembrane helix</keyword>
<name>A0A0F9BYI4_9ZZZZ</name>
<dbReference type="InterPro" id="IPR036514">
    <property type="entry name" value="SGNH_hydro_sf"/>
</dbReference>
<evidence type="ECO:0000256" key="1">
    <source>
        <dbReference type="SAM" id="Phobius"/>
    </source>
</evidence>
<evidence type="ECO:0000313" key="2">
    <source>
        <dbReference type="EMBL" id="KKK89476.1"/>
    </source>
</evidence>
<proteinExistence type="predicted"/>
<organism evidence="2">
    <name type="scientific">marine sediment metagenome</name>
    <dbReference type="NCBI Taxonomy" id="412755"/>
    <lineage>
        <taxon>unclassified sequences</taxon>
        <taxon>metagenomes</taxon>
        <taxon>ecological metagenomes</taxon>
    </lineage>
</organism>
<evidence type="ECO:0008006" key="3">
    <source>
        <dbReference type="Google" id="ProtNLM"/>
    </source>
</evidence>
<comment type="caution">
    <text evidence="2">The sequence shown here is derived from an EMBL/GenBank/DDBJ whole genome shotgun (WGS) entry which is preliminary data.</text>
</comment>
<gene>
    <name evidence="2" type="ORF">LCGC14_2732710</name>
</gene>
<dbReference type="EMBL" id="LAZR01049513">
    <property type="protein sequence ID" value="KKK89476.1"/>
    <property type="molecule type" value="Genomic_DNA"/>
</dbReference>
<keyword evidence="1" id="KW-0472">Membrane</keyword>
<feature type="transmembrane region" description="Helical" evidence="1">
    <location>
        <begin position="6"/>
        <end position="26"/>
    </location>
</feature>
<reference evidence="2" key="1">
    <citation type="journal article" date="2015" name="Nature">
        <title>Complex archaea that bridge the gap between prokaryotes and eukaryotes.</title>
        <authorList>
            <person name="Spang A."/>
            <person name="Saw J.H."/>
            <person name="Jorgensen S.L."/>
            <person name="Zaremba-Niedzwiedzka K."/>
            <person name="Martijn J."/>
            <person name="Lind A.E."/>
            <person name="van Eijk R."/>
            <person name="Schleper C."/>
            <person name="Guy L."/>
            <person name="Ettema T.J."/>
        </authorList>
    </citation>
    <scope>NUCLEOTIDE SEQUENCE</scope>
</reference>
<protein>
    <recommendedName>
        <fullName evidence="3">SGNH hydrolase-type esterase domain-containing protein</fullName>
    </recommendedName>
</protein>
<dbReference type="Gene3D" id="3.40.50.1110">
    <property type="entry name" value="SGNH hydrolase"/>
    <property type="match status" value="1"/>
</dbReference>
<keyword evidence="1" id="KW-0812">Transmembrane</keyword>
<accession>A0A0F9BYI4</accession>